<gene>
    <name evidence="6" type="ORF">EDF62_1345</name>
</gene>
<dbReference type="PANTHER" id="PTHR30246">
    <property type="entry name" value="2-KETO-3-DEOXY-6-PHOSPHOGLUCONATE ALDOLASE"/>
    <property type="match status" value="1"/>
</dbReference>
<keyword evidence="5" id="KW-0119">Carbohydrate metabolism</keyword>
<dbReference type="SUPFAM" id="SSF51569">
    <property type="entry name" value="Aldolase"/>
    <property type="match status" value="1"/>
</dbReference>
<accession>A0A4R6S3S4</accession>
<comment type="subunit">
    <text evidence="3">Homotrimer.</text>
</comment>
<comment type="pathway">
    <text evidence="1">Carbohydrate acid metabolism.</text>
</comment>
<dbReference type="CDD" id="cd00452">
    <property type="entry name" value="KDPG_aldolase"/>
    <property type="match status" value="1"/>
</dbReference>
<keyword evidence="7" id="KW-1185">Reference proteome</keyword>
<dbReference type="Pfam" id="PF01081">
    <property type="entry name" value="Aldolase"/>
    <property type="match status" value="1"/>
</dbReference>
<dbReference type="AlphaFoldDB" id="A0A4R6S3S4"/>
<dbReference type="Proteomes" id="UP000295601">
    <property type="component" value="Unassembled WGS sequence"/>
</dbReference>
<comment type="caution">
    <text evidence="6">The sequence shown here is derived from an EMBL/GenBank/DDBJ whole genome shotgun (WGS) entry which is preliminary data.</text>
</comment>
<dbReference type="EMBL" id="SNYA01000003">
    <property type="protein sequence ID" value="TDP93366.1"/>
    <property type="molecule type" value="Genomic_DNA"/>
</dbReference>
<evidence type="ECO:0000256" key="1">
    <source>
        <dbReference type="ARBA" id="ARBA00004761"/>
    </source>
</evidence>
<dbReference type="InterPro" id="IPR013785">
    <property type="entry name" value="Aldolase_TIM"/>
</dbReference>
<reference evidence="6 7" key="1">
    <citation type="submission" date="2019-03" db="EMBL/GenBank/DDBJ databases">
        <title>Genomic analyses of the natural microbiome of Caenorhabditis elegans.</title>
        <authorList>
            <person name="Samuel B."/>
        </authorList>
    </citation>
    <scope>NUCLEOTIDE SEQUENCE [LARGE SCALE GENOMIC DNA]</scope>
    <source>
        <strain evidence="6 7">JUb18</strain>
    </source>
</reference>
<comment type="similarity">
    <text evidence="2">Belongs to the KHG/KDPG aldolase family.</text>
</comment>
<name>A0A4R6S3S4_9MICO</name>
<dbReference type="PANTHER" id="PTHR30246:SF1">
    <property type="entry name" value="2-DEHYDRO-3-DEOXY-6-PHOSPHOGALACTONATE ALDOLASE-RELATED"/>
    <property type="match status" value="1"/>
</dbReference>
<evidence type="ECO:0000256" key="2">
    <source>
        <dbReference type="ARBA" id="ARBA00006906"/>
    </source>
</evidence>
<dbReference type="GO" id="GO:0016829">
    <property type="term" value="F:lyase activity"/>
    <property type="evidence" value="ECO:0007669"/>
    <property type="project" value="UniProtKB-KW"/>
</dbReference>
<dbReference type="RefSeq" id="WP_133616404.1">
    <property type="nucleotide sequence ID" value="NZ_CP080492.1"/>
</dbReference>
<protein>
    <submittedName>
        <fullName evidence="6">2-dehydro-3-deoxyphosphogluconate aldolase/(4S)-4-hydroxy-2-oxoglutarate aldolase</fullName>
    </submittedName>
</protein>
<evidence type="ECO:0000256" key="4">
    <source>
        <dbReference type="ARBA" id="ARBA00023239"/>
    </source>
</evidence>
<evidence type="ECO:0000313" key="6">
    <source>
        <dbReference type="EMBL" id="TDP93366.1"/>
    </source>
</evidence>
<dbReference type="InterPro" id="IPR000887">
    <property type="entry name" value="Aldlse_KDPG_KHG"/>
</dbReference>
<proteinExistence type="inferred from homology"/>
<evidence type="ECO:0000256" key="3">
    <source>
        <dbReference type="ARBA" id="ARBA00011233"/>
    </source>
</evidence>
<dbReference type="OrthoDB" id="9805177at2"/>
<sequence>MTASTAHLVRSRVPAALQASPVIAVLRASHADAYAPVVEALLSGGVRHVEVTLSTPGTLAAVPALTRRFGADAAVGVGTITTVAEARAAAQGSAFLVTPTTQPEVIAAGLEAGLPVFPGGFTPTELHAGWAAGATAVKVFPASHLGPGYVADLRGPFPDIQVVPSGGVTIDGALDWLRAGACAVSLGGPLLQDVFRGGSLDALTARARELVTRIADAGLSERGSA</sequence>
<organism evidence="6 7">
    <name type="scientific">Leucobacter luti</name>
    <dbReference type="NCBI Taxonomy" id="340320"/>
    <lineage>
        <taxon>Bacteria</taxon>
        <taxon>Bacillati</taxon>
        <taxon>Actinomycetota</taxon>
        <taxon>Actinomycetes</taxon>
        <taxon>Micrococcales</taxon>
        <taxon>Microbacteriaceae</taxon>
        <taxon>Leucobacter</taxon>
    </lineage>
</organism>
<evidence type="ECO:0000313" key="7">
    <source>
        <dbReference type="Proteomes" id="UP000295601"/>
    </source>
</evidence>
<evidence type="ECO:0000256" key="5">
    <source>
        <dbReference type="ARBA" id="ARBA00023277"/>
    </source>
</evidence>
<keyword evidence="4" id="KW-0456">Lyase</keyword>
<dbReference type="Gene3D" id="3.20.20.70">
    <property type="entry name" value="Aldolase class I"/>
    <property type="match status" value="1"/>
</dbReference>